<evidence type="ECO:0000313" key="11">
    <source>
        <dbReference type="Proteomes" id="UP001151287"/>
    </source>
</evidence>
<dbReference type="Pfam" id="PF13401">
    <property type="entry name" value="AAA_22"/>
    <property type="match status" value="1"/>
</dbReference>
<keyword evidence="7" id="KW-0472">Membrane</keyword>
<proteinExistence type="inferred from homology"/>
<dbReference type="SUPFAM" id="SSF52540">
    <property type="entry name" value="P-loop containing nucleoside triphosphate hydrolases"/>
    <property type="match status" value="1"/>
</dbReference>
<keyword evidence="4 6" id="KW-0238">DNA-binding</keyword>
<evidence type="ECO:0000259" key="8">
    <source>
        <dbReference type="Pfam" id="PF13401"/>
    </source>
</evidence>
<evidence type="ECO:0000313" key="10">
    <source>
        <dbReference type="EMBL" id="KAJ1696875.1"/>
    </source>
</evidence>
<evidence type="ECO:0000256" key="3">
    <source>
        <dbReference type="ARBA" id="ARBA00022705"/>
    </source>
</evidence>
<keyword evidence="7" id="KW-0812">Transmembrane</keyword>
<dbReference type="Pfam" id="PF14629">
    <property type="entry name" value="ORC4_C"/>
    <property type="match status" value="1"/>
</dbReference>
<dbReference type="GO" id="GO:0006270">
    <property type="term" value="P:DNA replication initiation"/>
    <property type="evidence" value="ECO:0007669"/>
    <property type="project" value="TreeGrafter"/>
</dbReference>
<dbReference type="AlphaFoldDB" id="A0A9Q0CND5"/>
<dbReference type="GO" id="GO:0003688">
    <property type="term" value="F:DNA replication origin binding"/>
    <property type="evidence" value="ECO:0007669"/>
    <property type="project" value="TreeGrafter"/>
</dbReference>
<dbReference type="InterPro" id="IPR049945">
    <property type="entry name" value="AAA_22"/>
</dbReference>
<dbReference type="GO" id="GO:0005664">
    <property type="term" value="C:nuclear origin of replication recognition complex"/>
    <property type="evidence" value="ECO:0007669"/>
    <property type="project" value="TreeGrafter"/>
</dbReference>
<keyword evidence="3 6" id="KW-0235">DNA replication</keyword>
<keyword evidence="5 6" id="KW-0539">Nucleus</keyword>
<evidence type="ECO:0000256" key="6">
    <source>
        <dbReference type="PIRNR" id="PIRNR007858"/>
    </source>
</evidence>
<reference evidence="10" key="1">
    <citation type="journal article" date="2022" name="Cell">
        <title>Repeat-based holocentromeres influence genome architecture and karyotype evolution.</title>
        <authorList>
            <person name="Hofstatter P.G."/>
            <person name="Thangavel G."/>
            <person name="Lux T."/>
            <person name="Neumann P."/>
            <person name="Vondrak T."/>
            <person name="Novak P."/>
            <person name="Zhang M."/>
            <person name="Costa L."/>
            <person name="Castellani M."/>
            <person name="Scott A."/>
            <person name="Toegelov H."/>
            <person name="Fuchs J."/>
            <person name="Mata-Sucre Y."/>
            <person name="Dias Y."/>
            <person name="Vanzela A.L.L."/>
            <person name="Huettel B."/>
            <person name="Almeida C.C.S."/>
            <person name="Simkova H."/>
            <person name="Souza G."/>
            <person name="Pedrosa-Harand A."/>
            <person name="Macas J."/>
            <person name="Mayer K.F.X."/>
            <person name="Houben A."/>
            <person name="Marques A."/>
        </authorList>
    </citation>
    <scope>NUCLEOTIDE SEQUENCE</scope>
    <source>
        <strain evidence="10">RhyBre1mFocal</strain>
    </source>
</reference>
<gene>
    <name evidence="10" type="ORF">LUZ63_005387</name>
</gene>
<dbReference type="InterPro" id="IPR016527">
    <property type="entry name" value="ORC4"/>
</dbReference>
<comment type="similarity">
    <text evidence="2 6">Belongs to the ORC4 family.</text>
</comment>
<dbReference type="PANTHER" id="PTHR12087">
    <property type="entry name" value="ORIGIN RECOGNITION COMPLEX SUBUNIT 4"/>
    <property type="match status" value="1"/>
</dbReference>
<sequence length="474" mass="54201">MEVSEQAAIALRQLRERLCSRTLAHSLLLFSSDNNFSKLKFHISSSISAVCSKVLLLRGDKGSGKSAVVELVLKDLKAEHPDSISVVTLYGLLHSDDDISALEEIARQLCVGHKFSFSKTVSLDENKEFLMDMLKEYGLARKTVVFVLDEFHLFTQGKQWLLYTLFDAMETFTSQSIIIIGLSCLEGSEQQLEKRVRSRFSSCTLLFGPPSEEDRIKLLEQLLHLQKDSSLASKYVVEFNSRLDKIFSDKKFKEILSYVTCADGSTNHLLRFLFTASSYMDMESGFLSLQSFESAYSLMKRQPKFASLHDLSVLELYILVCMHRLKCKEETSYNFNSVMKEYKAIQDAHKTSDNYSHAVCLRAFEHLLDRELISFTDTKGRNDSVKFRPAKLLVSSRELDSSLKSNPSCPVSLYITLEILGKEEAKNIAKLQDIIPCRLILSHKRTHIYIFLCINIFLTKGIYFHLERTRCMKK</sequence>
<evidence type="ECO:0000256" key="4">
    <source>
        <dbReference type="ARBA" id="ARBA00023125"/>
    </source>
</evidence>
<name>A0A9Q0CND5_9POAL</name>
<organism evidence="10 11">
    <name type="scientific">Rhynchospora breviuscula</name>
    <dbReference type="NCBI Taxonomy" id="2022672"/>
    <lineage>
        <taxon>Eukaryota</taxon>
        <taxon>Viridiplantae</taxon>
        <taxon>Streptophyta</taxon>
        <taxon>Embryophyta</taxon>
        <taxon>Tracheophyta</taxon>
        <taxon>Spermatophyta</taxon>
        <taxon>Magnoliopsida</taxon>
        <taxon>Liliopsida</taxon>
        <taxon>Poales</taxon>
        <taxon>Cyperaceae</taxon>
        <taxon>Cyperoideae</taxon>
        <taxon>Rhynchosporeae</taxon>
        <taxon>Rhynchospora</taxon>
    </lineage>
</organism>
<keyword evidence="11" id="KW-1185">Reference proteome</keyword>
<dbReference type="GO" id="GO:0016887">
    <property type="term" value="F:ATP hydrolysis activity"/>
    <property type="evidence" value="ECO:0007669"/>
    <property type="project" value="InterPro"/>
</dbReference>
<evidence type="ECO:0000256" key="1">
    <source>
        <dbReference type="ARBA" id="ARBA00004123"/>
    </source>
</evidence>
<evidence type="ECO:0000256" key="2">
    <source>
        <dbReference type="ARBA" id="ARBA00005334"/>
    </source>
</evidence>
<comment type="caution">
    <text evidence="10">The sequence shown here is derived from an EMBL/GenBank/DDBJ whole genome shotgun (WGS) entry which is preliminary data.</text>
</comment>
<feature type="domain" description="Origin recognition complex subunit 4 C-terminal" evidence="9">
    <location>
        <begin position="218"/>
        <end position="401"/>
    </location>
</feature>
<dbReference type="EMBL" id="JAMQYH010000002">
    <property type="protein sequence ID" value="KAJ1696875.1"/>
    <property type="molecule type" value="Genomic_DNA"/>
</dbReference>
<dbReference type="InterPro" id="IPR027417">
    <property type="entry name" value="P-loop_NTPase"/>
</dbReference>
<evidence type="ECO:0000256" key="7">
    <source>
        <dbReference type="SAM" id="Phobius"/>
    </source>
</evidence>
<dbReference type="PANTHER" id="PTHR12087:SF0">
    <property type="entry name" value="ORIGIN RECOGNITION COMPLEX SUBUNIT 4"/>
    <property type="match status" value="1"/>
</dbReference>
<protein>
    <recommendedName>
        <fullName evidence="6">Origin of replication complex subunit 4</fullName>
    </recommendedName>
</protein>
<dbReference type="OrthoDB" id="343623at2759"/>
<accession>A0A9Q0CND5</accession>
<comment type="function">
    <text evidence="6">Component of the origin recognition complex (ORC) that binds origins of replication.</text>
</comment>
<feature type="domain" description="ORC1/DEAH AAA+ ATPase" evidence="8">
    <location>
        <begin position="54"/>
        <end position="181"/>
    </location>
</feature>
<dbReference type="InterPro" id="IPR032705">
    <property type="entry name" value="ORC4_C"/>
</dbReference>
<comment type="subcellular location">
    <subcellularLocation>
        <location evidence="1 6">Nucleus</location>
    </subcellularLocation>
</comment>
<evidence type="ECO:0000256" key="5">
    <source>
        <dbReference type="ARBA" id="ARBA00023242"/>
    </source>
</evidence>
<dbReference type="Gene3D" id="3.40.50.300">
    <property type="entry name" value="P-loop containing nucleotide triphosphate hydrolases"/>
    <property type="match status" value="1"/>
</dbReference>
<evidence type="ECO:0000259" key="9">
    <source>
        <dbReference type="Pfam" id="PF14629"/>
    </source>
</evidence>
<keyword evidence="7" id="KW-1133">Transmembrane helix</keyword>
<dbReference type="PIRSF" id="PIRSF007858">
    <property type="entry name" value="ORC4"/>
    <property type="match status" value="1"/>
</dbReference>
<feature type="transmembrane region" description="Helical" evidence="7">
    <location>
        <begin position="448"/>
        <end position="466"/>
    </location>
</feature>
<dbReference type="Proteomes" id="UP001151287">
    <property type="component" value="Unassembled WGS sequence"/>
</dbReference>